<protein>
    <submittedName>
        <fullName evidence="2">Uncharacterized protein</fullName>
    </submittedName>
</protein>
<keyword evidence="3" id="KW-1185">Reference proteome</keyword>
<dbReference type="EMBL" id="ML119686">
    <property type="protein sequence ID" value="RPA80612.1"/>
    <property type="molecule type" value="Genomic_DNA"/>
</dbReference>
<feature type="region of interest" description="Disordered" evidence="1">
    <location>
        <begin position="110"/>
        <end position="146"/>
    </location>
</feature>
<feature type="compositionally biased region" description="Pro residues" evidence="1">
    <location>
        <begin position="120"/>
        <end position="130"/>
    </location>
</feature>
<evidence type="ECO:0000313" key="2">
    <source>
        <dbReference type="EMBL" id="RPA80612.1"/>
    </source>
</evidence>
<organism evidence="2 3">
    <name type="scientific">Ascobolus immersus RN42</name>
    <dbReference type="NCBI Taxonomy" id="1160509"/>
    <lineage>
        <taxon>Eukaryota</taxon>
        <taxon>Fungi</taxon>
        <taxon>Dikarya</taxon>
        <taxon>Ascomycota</taxon>
        <taxon>Pezizomycotina</taxon>
        <taxon>Pezizomycetes</taxon>
        <taxon>Pezizales</taxon>
        <taxon>Ascobolaceae</taxon>
        <taxon>Ascobolus</taxon>
    </lineage>
</organism>
<sequence length="146" mass="15547">MPLASVVTDISSHDCTIKAVEDPTFAPMSLLSSVVLILHLHSPSSVPWQPHPAISLPKFFESLSLVPVANTHKSVYVPSSLAILTSHPASSIPIEQVEVVGFLSASSSSHPLAHLKRPKGPPPSPFPSLFPPSNLKNKNSLAPNRL</sequence>
<name>A0A3N4I3C6_ASCIM</name>
<evidence type="ECO:0000313" key="3">
    <source>
        <dbReference type="Proteomes" id="UP000275078"/>
    </source>
</evidence>
<evidence type="ECO:0000256" key="1">
    <source>
        <dbReference type="SAM" id="MobiDB-lite"/>
    </source>
</evidence>
<feature type="compositionally biased region" description="Polar residues" evidence="1">
    <location>
        <begin position="134"/>
        <end position="146"/>
    </location>
</feature>
<reference evidence="2 3" key="1">
    <citation type="journal article" date="2018" name="Nat. Ecol. Evol.">
        <title>Pezizomycetes genomes reveal the molecular basis of ectomycorrhizal truffle lifestyle.</title>
        <authorList>
            <person name="Murat C."/>
            <person name="Payen T."/>
            <person name="Noel B."/>
            <person name="Kuo A."/>
            <person name="Morin E."/>
            <person name="Chen J."/>
            <person name="Kohler A."/>
            <person name="Krizsan K."/>
            <person name="Balestrini R."/>
            <person name="Da Silva C."/>
            <person name="Montanini B."/>
            <person name="Hainaut M."/>
            <person name="Levati E."/>
            <person name="Barry K.W."/>
            <person name="Belfiori B."/>
            <person name="Cichocki N."/>
            <person name="Clum A."/>
            <person name="Dockter R.B."/>
            <person name="Fauchery L."/>
            <person name="Guy J."/>
            <person name="Iotti M."/>
            <person name="Le Tacon F."/>
            <person name="Lindquist E.A."/>
            <person name="Lipzen A."/>
            <person name="Malagnac F."/>
            <person name="Mello A."/>
            <person name="Molinier V."/>
            <person name="Miyauchi S."/>
            <person name="Poulain J."/>
            <person name="Riccioni C."/>
            <person name="Rubini A."/>
            <person name="Sitrit Y."/>
            <person name="Splivallo R."/>
            <person name="Traeger S."/>
            <person name="Wang M."/>
            <person name="Zifcakova L."/>
            <person name="Wipf D."/>
            <person name="Zambonelli A."/>
            <person name="Paolocci F."/>
            <person name="Nowrousian M."/>
            <person name="Ottonello S."/>
            <person name="Baldrian P."/>
            <person name="Spatafora J.W."/>
            <person name="Henrissat B."/>
            <person name="Nagy L.G."/>
            <person name="Aury J.M."/>
            <person name="Wincker P."/>
            <person name="Grigoriev I.V."/>
            <person name="Bonfante P."/>
            <person name="Martin F.M."/>
        </authorList>
    </citation>
    <scope>NUCLEOTIDE SEQUENCE [LARGE SCALE GENOMIC DNA]</scope>
    <source>
        <strain evidence="2 3">RN42</strain>
    </source>
</reference>
<accession>A0A3N4I3C6</accession>
<proteinExistence type="predicted"/>
<gene>
    <name evidence="2" type="ORF">BJ508DRAFT_126440</name>
</gene>
<dbReference type="AlphaFoldDB" id="A0A3N4I3C6"/>
<dbReference type="Proteomes" id="UP000275078">
    <property type="component" value="Unassembled WGS sequence"/>
</dbReference>